<proteinExistence type="predicted"/>
<accession>A0A7X0EFL0</accession>
<name>A0A7X0EFL0_9PROT</name>
<evidence type="ECO:0008006" key="3">
    <source>
        <dbReference type="Google" id="ProtNLM"/>
    </source>
</evidence>
<dbReference type="EMBL" id="JACIIZ010000015">
    <property type="protein sequence ID" value="MBB6254100.1"/>
    <property type="molecule type" value="Genomic_DNA"/>
</dbReference>
<dbReference type="Proteomes" id="UP000539175">
    <property type="component" value="Unassembled WGS sequence"/>
</dbReference>
<gene>
    <name evidence="1" type="ORF">FHS74_004683</name>
</gene>
<dbReference type="AlphaFoldDB" id="A0A7X0EFL0"/>
<keyword evidence="2" id="KW-1185">Reference proteome</keyword>
<dbReference type="Gene3D" id="3.30.420.240">
    <property type="match status" value="1"/>
</dbReference>
<comment type="caution">
    <text evidence="1">The sequence shown here is derived from an EMBL/GenBank/DDBJ whole genome shotgun (WGS) entry which is preliminary data.</text>
</comment>
<reference evidence="1 2" key="1">
    <citation type="submission" date="2020-08" db="EMBL/GenBank/DDBJ databases">
        <title>Genomic Encyclopedia of Type Strains, Phase IV (KMG-IV): sequencing the most valuable type-strain genomes for metagenomic binning, comparative biology and taxonomic classification.</title>
        <authorList>
            <person name="Goeker M."/>
        </authorList>
    </citation>
    <scope>NUCLEOTIDE SEQUENCE [LARGE SCALE GENOMIC DNA]</scope>
    <source>
        <strain evidence="1 2">DSM 22198</strain>
    </source>
</reference>
<evidence type="ECO:0000313" key="1">
    <source>
        <dbReference type="EMBL" id="MBB6254100.1"/>
    </source>
</evidence>
<evidence type="ECO:0000313" key="2">
    <source>
        <dbReference type="Proteomes" id="UP000539175"/>
    </source>
</evidence>
<sequence length="228" mass="24666">MSSSEPTSSRYVVGVDLGRQNDPTAIVAVRRDEFPSVTIDGRLVEVPALFRVGFSERVPLGTPYPAVVQRVANLLKTTPFIGADLVIDQTGVGVAVADMFRSAGMHFTGVVIHGGDAVNSDGMTWRVPKMVLISRLQALMAEDRLHVHADLPDVAALREELLDYETEQLPSGRVTFNAPPGRHDDLVMALAIAVWKAHGATNVPPMIAFMHEEIIAAGLSPDALIRRI</sequence>
<organism evidence="1 2">
    <name type="scientific">Nitrospirillum iridis</name>
    <dbReference type="NCBI Taxonomy" id="765888"/>
    <lineage>
        <taxon>Bacteria</taxon>
        <taxon>Pseudomonadati</taxon>
        <taxon>Pseudomonadota</taxon>
        <taxon>Alphaproteobacteria</taxon>
        <taxon>Rhodospirillales</taxon>
        <taxon>Azospirillaceae</taxon>
        <taxon>Nitrospirillum</taxon>
    </lineage>
</organism>
<protein>
    <recommendedName>
        <fullName evidence="3">Terminase large subunit gp17-like C-terminal domain-containing protein</fullName>
    </recommendedName>
</protein>
<dbReference type="RefSeq" id="WP_184805990.1">
    <property type="nucleotide sequence ID" value="NZ_JACIIZ010000015.1"/>
</dbReference>